<organism evidence="4 5">
    <name type="scientific">Hucho hucho</name>
    <name type="common">huchen</name>
    <dbReference type="NCBI Taxonomy" id="62062"/>
    <lineage>
        <taxon>Eukaryota</taxon>
        <taxon>Metazoa</taxon>
        <taxon>Chordata</taxon>
        <taxon>Craniata</taxon>
        <taxon>Vertebrata</taxon>
        <taxon>Euteleostomi</taxon>
        <taxon>Actinopterygii</taxon>
        <taxon>Neopterygii</taxon>
        <taxon>Teleostei</taxon>
        <taxon>Protacanthopterygii</taxon>
        <taxon>Salmoniformes</taxon>
        <taxon>Salmonidae</taxon>
        <taxon>Salmoninae</taxon>
        <taxon>Hucho</taxon>
    </lineage>
</organism>
<dbReference type="Ensembl" id="ENSHHUT00000070283.1">
    <property type="protein sequence ID" value="ENSHHUP00000067999.1"/>
    <property type="gene ID" value="ENSHHUG00000040069.1"/>
</dbReference>
<dbReference type="GO" id="GO:0003756">
    <property type="term" value="F:protein disulfide isomerase activity"/>
    <property type="evidence" value="ECO:0007669"/>
    <property type="project" value="TreeGrafter"/>
</dbReference>
<sequence length="398" mass="43682">LRHHGLPDARLALLVMFHAPWCGHCNKLLPTFGKVATALKAKNMLAGSIDGTNVANRPLMQAFRIASYPTILMLHDTSYTLFEGDRSVDALVAFADGGYKTTTSTKKDMPVIPKAEAIQPQQAKKEDASVSSSELFLFHAHWCDHCKDMMGAMLQTALTLKDHGNVHVARVDADINAKLGMRFAITGYPTLVLIRDGRVYEFDGLRDPKLMTAFALTDYATKDSRPLPQTPMDGKPATKKKASEVDQAALVDVQTLTTDDVRGSKLARLVMFHAPWCGHCNKLLPTFGKVATALKAKNIIAGSIDGTNVANRPLMQAFRVASYPTILMLHDDSPHEGQEKRVKRRNKDDCIRSHSAAMHQYKHLTESTVYSCCTCCLLLGRHGCHGTRPTDANSGSKA</sequence>
<dbReference type="Proteomes" id="UP000314982">
    <property type="component" value="Unassembled WGS sequence"/>
</dbReference>
<name>A0A4W5Q678_9TELE</name>
<feature type="domain" description="Thioredoxin" evidence="3">
    <location>
        <begin position="1"/>
        <end position="100"/>
    </location>
</feature>
<accession>A0A4W5Q678</accession>
<evidence type="ECO:0000256" key="1">
    <source>
        <dbReference type="ARBA" id="ARBA00006347"/>
    </source>
</evidence>
<dbReference type="PANTHER" id="PTHR45672:SF3">
    <property type="entry name" value="THIOREDOXIN DOMAIN-CONTAINING PROTEIN 5"/>
    <property type="match status" value="1"/>
</dbReference>
<comment type="similarity">
    <text evidence="1">Belongs to the protein disulfide isomerase family.</text>
</comment>
<evidence type="ECO:0000256" key="2">
    <source>
        <dbReference type="ARBA" id="ARBA00022729"/>
    </source>
</evidence>
<evidence type="ECO:0000313" key="5">
    <source>
        <dbReference type="Proteomes" id="UP000314982"/>
    </source>
</evidence>
<keyword evidence="2" id="KW-0732">Signal</keyword>
<feature type="domain" description="Thioredoxin" evidence="3">
    <location>
        <begin position="231"/>
        <end position="359"/>
    </location>
</feature>
<dbReference type="InterPro" id="IPR013766">
    <property type="entry name" value="Thioredoxin_domain"/>
</dbReference>
<reference evidence="4" key="2">
    <citation type="submission" date="2025-08" db="UniProtKB">
        <authorList>
            <consortium name="Ensembl"/>
        </authorList>
    </citation>
    <scope>IDENTIFICATION</scope>
</reference>
<dbReference type="InterPro" id="IPR036249">
    <property type="entry name" value="Thioredoxin-like_sf"/>
</dbReference>
<keyword evidence="5" id="KW-1185">Reference proteome</keyword>
<dbReference type="Gene3D" id="3.40.30.10">
    <property type="entry name" value="Glutaredoxin"/>
    <property type="match status" value="3"/>
</dbReference>
<evidence type="ECO:0000259" key="3">
    <source>
        <dbReference type="PROSITE" id="PS51352"/>
    </source>
</evidence>
<dbReference type="GO" id="GO:0005783">
    <property type="term" value="C:endoplasmic reticulum"/>
    <property type="evidence" value="ECO:0007669"/>
    <property type="project" value="TreeGrafter"/>
</dbReference>
<dbReference type="CDD" id="cd02961">
    <property type="entry name" value="PDI_a_family"/>
    <property type="match status" value="1"/>
</dbReference>
<dbReference type="InterPro" id="IPR017937">
    <property type="entry name" value="Thioredoxin_CS"/>
</dbReference>
<dbReference type="SUPFAM" id="SSF52833">
    <property type="entry name" value="Thioredoxin-like"/>
    <property type="match status" value="3"/>
</dbReference>
<evidence type="ECO:0000313" key="4">
    <source>
        <dbReference type="Ensembl" id="ENSHHUP00000067999.1"/>
    </source>
</evidence>
<dbReference type="GeneTree" id="ENSGT00940000156920"/>
<protein>
    <recommendedName>
        <fullName evidence="3">Thioredoxin domain-containing protein</fullName>
    </recommendedName>
</protein>
<dbReference type="AlphaFoldDB" id="A0A4W5Q678"/>
<reference evidence="5" key="1">
    <citation type="submission" date="2018-06" db="EMBL/GenBank/DDBJ databases">
        <title>Genome assembly of Danube salmon.</title>
        <authorList>
            <person name="Macqueen D.J."/>
            <person name="Gundappa M.K."/>
        </authorList>
    </citation>
    <scope>NUCLEOTIDE SEQUENCE [LARGE SCALE GENOMIC DNA]</scope>
</reference>
<reference evidence="4" key="3">
    <citation type="submission" date="2025-09" db="UniProtKB">
        <authorList>
            <consortium name="Ensembl"/>
        </authorList>
    </citation>
    <scope>IDENTIFICATION</scope>
</reference>
<dbReference type="PROSITE" id="PS51352">
    <property type="entry name" value="THIOREDOXIN_2"/>
    <property type="match status" value="3"/>
</dbReference>
<dbReference type="PROSITE" id="PS00194">
    <property type="entry name" value="THIOREDOXIN_1"/>
    <property type="match status" value="2"/>
</dbReference>
<dbReference type="Pfam" id="PF00085">
    <property type="entry name" value="Thioredoxin"/>
    <property type="match status" value="3"/>
</dbReference>
<dbReference type="GO" id="GO:0006457">
    <property type="term" value="P:protein folding"/>
    <property type="evidence" value="ECO:0007669"/>
    <property type="project" value="TreeGrafter"/>
</dbReference>
<dbReference type="PANTHER" id="PTHR45672">
    <property type="entry name" value="PROTEIN DISULFIDE-ISOMERASE C17H9.14C-RELATED"/>
    <property type="match status" value="1"/>
</dbReference>
<proteinExistence type="inferred from homology"/>
<dbReference type="InterPro" id="IPR051063">
    <property type="entry name" value="PDI"/>
</dbReference>
<feature type="domain" description="Thioredoxin" evidence="3">
    <location>
        <begin position="106"/>
        <end position="222"/>
    </location>
</feature>